<evidence type="ECO:0000313" key="2">
    <source>
        <dbReference type="EMBL" id="CAD5230645.1"/>
    </source>
</evidence>
<keyword evidence="1" id="KW-0472">Membrane</keyword>
<evidence type="ECO:0000313" key="3">
    <source>
        <dbReference type="Proteomes" id="UP000095284"/>
    </source>
</evidence>
<feature type="transmembrane region" description="Helical" evidence="1">
    <location>
        <begin position="18"/>
        <end position="36"/>
    </location>
</feature>
<keyword evidence="1" id="KW-1133">Transmembrane helix</keyword>
<dbReference type="Proteomes" id="UP000582659">
    <property type="component" value="Unassembled WGS sequence"/>
</dbReference>
<dbReference type="WBParaSite" id="BXY_0730300.1">
    <property type="protein sequence ID" value="BXY_0730300.1"/>
    <property type="gene ID" value="BXY_0730300"/>
</dbReference>
<protein>
    <submittedName>
        <fullName evidence="2">(pine wood nematode) hypothetical protein</fullName>
    </submittedName>
</protein>
<evidence type="ECO:0000313" key="4">
    <source>
        <dbReference type="Proteomes" id="UP000659654"/>
    </source>
</evidence>
<dbReference type="Proteomes" id="UP000659654">
    <property type="component" value="Unassembled WGS sequence"/>
</dbReference>
<keyword evidence="4" id="KW-1185">Reference proteome</keyword>
<reference evidence="5" key="1">
    <citation type="submission" date="2016-11" db="UniProtKB">
        <authorList>
            <consortium name="WormBaseParasite"/>
        </authorList>
    </citation>
    <scope>IDENTIFICATION</scope>
</reference>
<dbReference type="EMBL" id="CAJFDI010000005">
    <property type="protein sequence ID" value="CAD5230645.1"/>
    <property type="molecule type" value="Genomic_DNA"/>
</dbReference>
<sequence length="139" mass="16333">MLQSSAVNELAKQVRLNFFNLLLLSFPSKILFYILQDYRTQLYYIFGVTCLLSWLAFNLYILRDYFFPCWFDTVYTEDGLNKEELEQAKMNYMVRQKVSSAMAIPTSVCAPVDLKKNMFNKGHQRSHSVINIHDIVVKK</sequence>
<evidence type="ECO:0000313" key="5">
    <source>
        <dbReference type="WBParaSite" id="BXY_0730300.1"/>
    </source>
</evidence>
<accession>A0A1I7S2S3</accession>
<keyword evidence="1" id="KW-0812">Transmembrane</keyword>
<dbReference type="AlphaFoldDB" id="A0A1I7S2S3"/>
<dbReference type="OrthoDB" id="5844891at2759"/>
<name>A0A1I7S2S3_BURXY</name>
<feature type="transmembrane region" description="Helical" evidence="1">
    <location>
        <begin position="42"/>
        <end position="62"/>
    </location>
</feature>
<evidence type="ECO:0000256" key="1">
    <source>
        <dbReference type="SAM" id="Phobius"/>
    </source>
</evidence>
<reference evidence="2" key="2">
    <citation type="submission" date="2020-09" db="EMBL/GenBank/DDBJ databases">
        <authorList>
            <person name="Kikuchi T."/>
        </authorList>
    </citation>
    <scope>NUCLEOTIDE SEQUENCE</scope>
    <source>
        <strain evidence="2">Ka4C1</strain>
    </source>
</reference>
<organism evidence="3 5">
    <name type="scientific">Bursaphelenchus xylophilus</name>
    <name type="common">Pinewood nematode worm</name>
    <name type="synonym">Aphelenchoides xylophilus</name>
    <dbReference type="NCBI Taxonomy" id="6326"/>
    <lineage>
        <taxon>Eukaryota</taxon>
        <taxon>Metazoa</taxon>
        <taxon>Ecdysozoa</taxon>
        <taxon>Nematoda</taxon>
        <taxon>Chromadorea</taxon>
        <taxon>Rhabditida</taxon>
        <taxon>Tylenchina</taxon>
        <taxon>Tylenchomorpha</taxon>
        <taxon>Aphelenchoidea</taxon>
        <taxon>Aphelenchoididae</taxon>
        <taxon>Bursaphelenchus</taxon>
    </lineage>
</organism>
<proteinExistence type="predicted"/>
<gene>
    <name evidence="2" type="ORF">BXYJ_LOCUS11091</name>
</gene>
<dbReference type="Proteomes" id="UP000095284">
    <property type="component" value="Unplaced"/>
</dbReference>
<dbReference type="EMBL" id="CAJFCV020000005">
    <property type="protein sequence ID" value="CAG9121673.1"/>
    <property type="molecule type" value="Genomic_DNA"/>
</dbReference>